<sequence>MDKFFYKLKRLNRQLNYSLGYILMALGVLIFVMYIPAWLWMIFLGIFLVIAGYYVNIYFK</sequence>
<gene>
    <name evidence="1" type="ORF">SAMN04244560_02330</name>
</gene>
<dbReference type="EMBL" id="FNBS01000073">
    <property type="protein sequence ID" value="SDG42465.1"/>
    <property type="molecule type" value="Genomic_DNA"/>
</dbReference>
<evidence type="ECO:0000313" key="1">
    <source>
        <dbReference type="EMBL" id="SDG42465.1"/>
    </source>
</evidence>
<evidence type="ECO:0000313" key="2">
    <source>
        <dbReference type="Proteomes" id="UP000183404"/>
    </source>
</evidence>
<dbReference type="Proteomes" id="UP000183404">
    <property type="component" value="Unassembled WGS sequence"/>
</dbReference>
<organism evidence="1 2">
    <name type="scientific">Thermoanaerobacter thermohydrosulfuricus</name>
    <name type="common">Clostridium thermohydrosulfuricum</name>
    <dbReference type="NCBI Taxonomy" id="1516"/>
    <lineage>
        <taxon>Bacteria</taxon>
        <taxon>Bacillati</taxon>
        <taxon>Bacillota</taxon>
        <taxon>Clostridia</taxon>
        <taxon>Thermoanaerobacterales</taxon>
        <taxon>Thermoanaerobacteraceae</taxon>
        <taxon>Thermoanaerobacter</taxon>
    </lineage>
</organism>
<dbReference type="AlphaFoldDB" id="A0A1G7U4A4"/>
<protein>
    <submittedName>
        <fullName evidence="1">Uncharacterized protein</fullName>
    </submittedName>
</protein>
<proteinExistence type="predicted"/>
<accession>A0A1G7U4A4</accession>
<name>A0A1G7U4A4_THETY</name>
<reference evidence="1 2" key="1">
    <citation type="submission" date="2016-10" db="EMBL/GenBank/DDBJ databases">
        <authorList>
            <person name="de Groot N.N."/>
        </authorList>
    </citation>
    <scope>NUCLEOTIDE SEQUENCE [LARGE SCALE GENOMIC DNA]</scope>
    <source>
        <strain evidence="1 2">DSM 569</strain>
    </source>
</reference>
<dbReference type="RefSeq" id="WP_003869214.1">
    <property type="nucleotide sequence ID" value="NZ_FNBS01000073.1"/>
</dbReference>